<protein>
    <submittedName>
        <fullName evidence="1">Uncharacterized protein</fullName>
    </submittedName>
</protein>
<sequence>MLAESEVRSLADYVSDAYGTAEFEIVGACTVLWSGWEGDIRAVLVDLADGRRVWGMVEGVHIPADRIVPTLRQRITAYRQAVAETEALLMIAGER</sequence>
<dbReference type="Proteomes" id="UP000620670">
    <property type="component" value="Unassembled WGS sequence"/>
</dbReference>
<name>A0ABS0XZF6_9HYPH</name>
<accession>A0ABS0XZF6</accession>
<comment type="caution">
    <text evidence="1">The sequence shown here is derived from an EMBL/GenBank/DDBJ whole genome shotgun (WGS) entry which is preliminary data.</text>
</comment>
<dbReference type="EMBL" id="JAELXT010000006">
    <property type="protein sequence ID" value="MBJ6125428.1"/>
    <property type="molecule type" value="Genomic_DNA"/>
</dbReference>
<proteinExistence type="predicted"/>
<evidence type="ECO:0000313" key="1">
    <source>
        <dbReference type="EMBL" id="MBJ6125428.1"/>
    </source>
</evidence>
<gene>
    <name evidence="1" type="ORF">JAO75_08385</name>
</gene>
<reference evidence="2" key="1">
    <citation type="submission" date="2020-12" db="EMBL/GenBank/DDBJ databases">
        <title>Hymenobacter sp.</title>
        <authorList>
            <person name="Kim M.K."/>
        </authorList>
    </citation>
    <scope>NUCLEOTIDE SEQUENCE [LARGE SCALE GENOMIC DNA]</scope>
    <source>
        <strain evidence="2">BT325</strain>
    </source>
</reference>
<keyword evidence="2" id="KW-1185">Reference proteome</keyword>
<evidence type="ECO:0000313" key="2">
    <source>
        <dbReference type="Proteomes" id="UP000620670"/>
    </source>
</evidence>
<organism evidence="1 2">
    <name type="scientific">Microvirga splendida</name>
    <dbReference type="NCBI Taxonomy" id="2795727"/>
    <lineage>
        <taxon>Bacteria</taxon>
        <taxon>Pseudomonadati</taxon>
        <taxon>Pseudomonadota</taxon>
        <taxon>Alphaproteobacteria</taxon>
        <taxon>Hyphomicrobiales</taxon>
        <taxon>Methylobacteriaceae</taxon>
        <taxon>Microvirga</taxon>
    </lineage>
</organism>